<protein>
    <submittedName>
        <fullName evidence="1">Uncharacterized protein</fullName>
    </submittedName>
</protein>
<name>A0ACC2FBK3_DALPE</name>
<evidence type="ECO:0000313" key="2">
    <source>
        <dbReference type="Proteomes" id="UP001157502"/>
    </source>
</evidence>
<keyword evidence="2" id="KW-1185">Reference proteome</keyword>
<accession>A0ACC2FBK3</accession>
<dbReference type="Proteomes" id="UP001157502">
    <property type="component" value="Chromosome 30"/>
</dbReference>
<evidence type="ECO:0000313" key="1">
    <source>
        <dbReference type="EMBL" id="KAJ7988747.1"/>
    </source>
</evidence>
<organism evidence="1 2">
    <name type="scientific">Dallia pectoralis</name>
    <name type="common">Alaska blackfish</name>
    <dbReference type="NCBI Taxonomy" id="75939"/>
    <lineage>
        <taxon>Eukaryota</taxon>
        <taxon>Metazoa</taxon>
        <taxon>Chordata</taxon>
        <taxon>Craniata</taxon>
        <taxon>Vertebrata</taxon>
        <taxon>Euteleostomi</taxon>
        <taxon>Actinopterygii</taxon>
        <taxon>Neopterygii</taxon>
        <taxon>Teleostei</taxon>
        <taxon>Protacanthopterygii</taxon>
        <taxon>Esociformes</taxon>
        <taxon>Umbridae</taxon>
        <taxon>Dallia</taxon>
    </lineage>
</organism>
<sequence length="72" mass="8429">MCIAIGHLVLSSPPTERNYKHDWLWQLSVQRLNKKPEFATWRRRPRPSSSSIIQINGYALAPSRHAHAHRKM</sequence>
<reference evidence="1" key="1">
    <citation type="submission" date="2021-05" db="EMBL/GenBank/DDBJ databases">
        <authorList>
            <person name="Pan Q."/>
            <person name="Jouanno E."/>
            <person name="Zahm M."/>
            <person name="Klopp C."/>
            <person name="Cabau C."/>
            <person name="Louis A."/>
            <person name="Berthelot C."/>
            <person name="Parey E."/>
            <person name="Roest Crollius H."/>
            <person name="Montfort J."/>
            <person name="Robinson-Rechavi M."/>
            <person name="Bouchez O."/>
            <person name="Lampietro C."/>
            <person name="Lopez Roques C."/>
            <person name="Donnadieu C."/>
            <person name="Postlethwait J."/>
            <person name="Bobe J."/>
            <person name="Dillon D."/>
            <person name="Chandos A."/>
            <person name="von Hippel F."/>
            <person name="Guiguen Y."/>
        </authorList>
    </citation>
    <scope>NUCLEOTIDE SEQUENCE</scope>
    <source>
        <strain evidence="1">YG-Jan2019</strain>
    </source>
</reference>
<proteinExistence type="predicted"/>
<gene>
    <name evidence="1" type="ORF">DPEC_G00312430</name>
</gene>
<dbReference type="EMBL" id="CM055757">
    <property type="protein sequence ID" value="KAJ7988747.1"/>
    <property type="molecule type" value="Genomic_DNA"/>
</dbReference>
<comment type="caution">
    <text evidence="1">The sequence shown here is derived from an EMBL/GenBank/DDBJ whole genome shotgun (WGS) entry which is preliminary data.</text>
</comment>